<name>A0A8B7XVC1_ACAPL</name>
<evidence type="ECO:0000256" key="10">
    <source>
        <dbReference type="ARBA" id="ARBA00023136"/>
    </source>
</evidence>
<dbReference type="Gene3D" id="3.30.200.20">
    <property type="entry name" value="Phosphorylase Kinase, domain 1"/>
    <property type="match status" value="1"/>
</dbReference>
<dbReference type="SUPFAM" id="SSF48726">
    <property type="entry name" value="Immunoglobulin"/>
    <property type="match status" value="1"/>
</dbReference>
<dbReference type="GO" id="GO:0005886">
    <property type="term" value="C:plasma membrane"/>
    <property type="evidence" value="ECO:0007669"/>
    <property type="project" value="TreeGrafter"/>
</dbReference>
<dbReference type="PROSITE" id="PS00107">
    <property type="entry name" value="PROTEIN_KINASE_ATP"/>
    <property type="match status" value="1"/>
</dbReference>
<comment type="caution">
    <text evidence="21">Lacks conserved residue(s) required for the propagation of feature annotation.</text>
</comment>
<keyword evidence="15" id="KW-0393">Immunoglobulin domain</keyword>
<dbReference type="InterPro" id="IPR000719">
    <property type="entry name" value="Prot_kinase_dom"/>
</dbReference>
<organism evidence="28 29">
    <name type="scientific">Acanthaster planci</name>
    <name type="common">Crown-of-thorns starfish</name>
    <dbReference type="NCBI Taxonomy" id="133434"/>
    <lineage>
        <taxon>Eukaryota</taxon>
        <taxon>Metazoa</taxon>
        <taxon>Echinodermata</taxon>
        <taxon>Eleutherozoa</taxon>
        <taxon>Asterozoa</taxon>
        <taxon>Asteroidea</taxon>
        <taxon>Valvatacea</taxon>
        <taxon>Valvatida</taxon>
        <taxon>Acanthasteridae</taxon>
        <taxon>Acanthaster</taxon>
    </lineage>
</organism>
<feature type="domain" description="EGF-like" evidence="26">
    <location>
        <begin position="129"/>
        <end position="168"/>
    </location>
</feature>
<dbReference type="PROSITE" id="PS50011">
    <property type="entry name" value="PROTEIN_KINASE_DOM"/>
    <property type="match status" value="1"/>
</dbReference>
<feature type="binding site" evidence="18">
    <location>
        <begin position="364"/>
        <end position="370"/>
    </location>
    <ligand>
        <name>ATP</name>
        <dbReference type="ChEBI" id="CHEBI:30616"/>
    </ligand>
</feature>
<dbReference type="PROSITE" id="PS01187">
    <property type="entry name" value="EGF_CA"/>
    <property type="match status" value="1"/>
</dbReference>
<protein>
    <recommendedName>
        <fullName evidence="2">receptor protein-tyrosine kinase</fullName>
        <ecNumber evidence="2">2.7.10.1</ecNumber>
    </recommendedName>
</protein>
<keyword evidence="12" id="KW-1015">Disulfide bond</keyword>
<evidence type="ECO:0000256" key="15">
    <source>
        <dbReference type="ARBA" id="ARBA00023319"/>
    </source>
</evidence>
<feature type="binding site" evidence="18 22">
    <location>
        <position position="316"/>
    </location>
    <ligand>
        <name>ATP</name>
        <dbReference type="ChEBI" id="CHEBI:30616"/>
    </ligand>
</feature>
<dbReference type="InterPro" id="IPR001245">
    <property type="entry name" value="Ser-Thr/Tyr_kinase_cat_dom"/>
</dbReference>
<feature type="transmembrane region" description="Helical" evidence="23">
    <location>
        <begin position="184"/>
        <end position="206"/>
    </location>
</feature>
<feature type="chain" id="PRO_5034034103" description="receptor protein-tyrosine kinase" evidence="24">
    <location>
        <begin position="23"/>
        <end position="578"/>
    </location>
</feature>
<dbReference type="InterPro" id="IPR011009">
    <property type="entry name" value="Kinase-like_dom_sf"/>
</dbReference>
<feature type="domain" description="Ig-like" evidence="27">
    <location>
        <begin position="26"/>
        <end position="125"/>
    </location>
</feature>
<keyword evidence="19" id="KW-0479">Metal-binding</keyword>
<keyword evidence="6 18" id="KW-0547">Nucleotide-binding</keyword>
<evidence type="ECO:0000256" key="3">
    <source>
        <dbReference type="ARBA" id="ARBA00022679"/>
    </source>
</evidence>
<dbReference type="InterPro" id="IPR000152">
    <property type="entry name" value="EGF-type_Asp/Asn_hydroxyl_site"/>
</dbReference>
<evidence type="ECO:0000256" key="14">
    <source>
        <dbReference type="ARBA" id="ARBA00023180"/>
    </source>
</evidence>
<dbReference type="OrthoDB" id="4062651at2759"/>
<comment type="subcellular location">
    <subcellularLocation>
        <location evidence="1">Membrane</location>
        <topology evidence="1">Single-pass type I membrane protein</topology>
    </subcellularLocation>
</comment>
<evidence type="ECO:0000256" key="20">
    <source>
        <dbReference type="PIRSR" id="PIRSR000615-4"/>
    </source>
</evidence>
<dbReference type="InterPro" id="IPR020635">
    <property type="entry name" value="Tyr_kinase_cat_dom"/>
</dbReference>
<reference evidence="29" key="1">
    <citation type="submission" date="2025-08" db="UniProtKB">
        <authorList>
            <consortium name="RefSeq"/>
        </authorList>
    </citation>
    <scope>IDENTIFICATION</scope>
</reference>
<feature type="active site" description="Proton acceptor" evidence="17">
    <location>
        <position position="417"/>
    </location>
</feature>
<feature type="domain" description="Protein kinase" evidence="25">
    <location>
        <begin position="285"/>
        <end position="558"/>
    </location>
</feature>
<gene>
    <name evidence="29" type="primary">LOC110975556</name>
</gene>
<feature type="binding site" evidence="19">
    <location>
        <position position="422"/>
    </location>
    <ligand>
        <name>Mg(2+)</name>
        <dbReference type="ChEBI" id="CHEBI:18420"/>
    </ligand>
</feature>
<dbReference type="GO" id="GO:0043235">
    <property type="term" value="C:receptor complex"/>
    <property type="evidence" value="ECO:0007669"/>
    <property type="project" value="TreeGrafter"/>
</dbReference>
<dbReference type="CDD" id="cd00192">
    <property type="entry name" value="PTKc"/>
    <property type="match status" value="1"/>
</dbReference>
<dbReference type="GO" id="GO:0005524">
    <property type="term" value="F:ATP binding"/>
    <property type="evidence" value="ECO:0007669"/>
    <property type="project" value="UniProtKB-UniRule"/>
</dbReference>
<dbReference type="PRINTS" id="PR00109">
    <property type="entry name" value="TYRKINASE"/>
</dbReference>
<evidence type="ECO:0000256" key="23">
    <source>
        <dbReference type="SAM" id="Phobius"/>
    </source>
</evidence>
<keyword evidence="4 23" id="KW-0812">Transmembrane</keyword>
<evidence type="ECO:0000256" key="1">
    <source>
        <dbReference type="ARBA" id="ARBA00004479"/>
    </source>
</evidence>
<dbReference type="Pfam" id="PF07714">
    <property type="entry name" value="PK_Tyr_Ser-Thr"/>
    <property type="match status" value="1"/>
</dbReference>
<dbReference type="SMART" id="SM00409">
    <property type="entry name" value="IG"/>
    <property type="match status" value="1"/>
</dbReference>
<evidence type="ECO:0000259" key="25">
    <source>
        <dbReference type="PROSITE" id="PS50011"/>
    </source>
</evidence>
<evidence type="ECO:0000256" key="24">
    <source>
        <dbReference type="SAM" id="SignalP"/>
    </source>
</evidence>
<evidence type="ECO:0000256" key="8">
    <source>
        <dbReference type="ARBA" id="ARBA00022840"/>
    </source>
</evidence>
<keyword evidence="19" id="KW-0460">Magnesium</keyword>
<evidence type="ECO:0000256" key="21">
    <source>
        <dbReference type="PROSITE-ProRule" id="PRU00076"/>
    </source>
</evidence>
<dbReference type="GeneID" id="110975556"/>
<dbReference type="RefSeq" id="XP_022083826.1">
    <property type="nucleotide sequence ID" value="XM_022228134.1"/>
</dbReference>
<keyword evidence="28" id="KW-1185">Reference proteome</keyword>
<dbReference type="PANTHER" id="PTHR24416:SF613">
    <property type="entry name" value="RECEPTOR PROTEIN-TYROSINE KINASE"/>
    <property type="match status" value="1"/>
</dbReference>
<dbReference type="PROSITE" id="PS00010">
    <property type="entry name" value="ASX_HYDROXYL"/>
    <property type="match status" value="1"/>
</dbReference>
<evidence type="ECO:0000256" key="6">
    <source>
        <dbReference type="ARBA" id="ARBA00022741"/>
    </source>
</evidence>
<evidence type="ECO:0000256" key="9">
    <source>
        <dbReference type="ARBA" id="ARBA00022989"/>
    </source>
</evidence>
<dbReference type="GO" id="GO:0007169">
    <property type="term" value="P:cell surface receptor protein tyrosine kinase signaling pathway"/>
    <property type="evidence" value="ECO:0007669"/>
    <property type="project" value="TreeGrafter"/>
</dbReference>
<evidence type="ECO:0000256" key="19">
    <source>
        <dbReference type="PIRSR" id="PIRSR000615-3"/>
    </source>
</evidence>
<feature type="binding site" evidence="18">
    <location>
        <begin position="292"/>
        <end position="299"/>
    </location>
    <ligand>
        <name>ATP</name>
        <dbReference type="ChEBI" id="CHEBI:30616"/>
    </ligand>
</feature>
<keyword evidence="11" id="KW-0829">Tyrosine-protein kinase</keyword>
<evidence type="ECO:0000313" key="29">
    <source>
        <dbReference type="RefSeq" id="XP_022083826.1"/>
    </source>
</evidence>
<evidence type="ECO:0000256" key="22">
    <source>
        <dbReference type="PROSITE-ProRule" id="PRU10141"/>
    </source>
</evidence>
<dbReference type="PROSITE" id="PS50026">
    <property type="entry name" value="EGF_3"/>
    <property type="match status" value="1"/>
</dbReference>
<accession>A0A8B7XVC1</accession>
<keyword evidence="9 23" id="KW-1133">Transmembrane helix</keyword>
<dbReference type="KEGG" id="aplc:110975556"/>
<evidence type="ECO:0000256" key="4">
    <source>
        <dbReference type="ARBA" id="ARBA00022692"/>
    </source>
</evidence>
<feature type="site" description="Important for interaction with phosphotyrosine-binding proteins" evidence="20">
    <location>
        <position position="557"/>
    </location>
</feature>
<dbReference type="SMART" id="SM00181">
    <property type="entry name" value="EGF"/>
    <property type="match status" value="1"/>
</dbReference>
<evidence type="ECO:0000256" key="13">
    <source>
        <dbReference type="ARBA" id="ARBA00023170"/>
    </source>
</evidence>
<dbReference type="Proteomes" id="UP000694845">
    <property type="component" value="Unplaced"/>
</dbReference>
<dbReference type="InterPro" id="IPR008266">
    <property type="entry name" value="Tyr_kinase_AS"/>
</dbReference>
<dbReference type="PROSITE" id="PS50835">
    <property type="entry name" value="IG_LIKE"/>
    <property type="match status" value="1"/>
</dbReference>
<dbReference type="SUPFAM" id="SSF56112">
    <property type="entry name" value="Protein kinase-like (PK-like)"/>
    <property type="match status" value="1"/>
</dbReference>
<dbReference type="Gene3D" id="1.10.510.10">
    <property type="entry name" value="Transferase(Phosphotransferase) domain 1"/>
    <property type="match status" value="1"/>
</dbReference>
<dbReference type="Pfam" id="PF00008">
    <property type="entry name" value="EGF"/>
    <property type="match status" value="1"/>
</dbReference>
<evidence type="ECO:0000256" key="18">
    <source>
        <dbReference type="PIRSR" id="PIRSR000615-2"/>
    </source>
</evidence>
<dbReference type="InterPro" id="IPR017441">
    <property type="entry name" value="Protein_kinase_ATP_BS"/>
</dbReference>
<dbReference type="GO" id="GO:0004714">
    <property type="term" value="F:transmembrane receptor protein tyrosine kinase activity"/>
    <property type="evidence" value="ECO:0007669"/>
    <property type="project" value="UniProtKB-EC"/>
</dbReference>
<feature type="binding site" evidence="18">
    <location>
        <position position="421"/>
    </location>
    <ligand>
        <name>ATP</name>
        <dbReference type="ChEBI" id="CHEBI:30616"/>
    </ligand>
</feature>
<dbReference type="GO" id="GO:0005509">
    <property type="term" value="F:calcium ion binding"/>
    <property type="evidence" value="ECO:0007669"/>
    <property type="project" value="InterPro"/>
</dbReference>
<evidence type="ECO:0000256" key="11">
    <source>
        <dbReference type="ARBA" id="ARBA00023137"/>
    </source>
</evidence>
<evidence type="ECO:0000256" key="16">
    <source>
        <dbReference type="ARBA" id="ARBA00051243"/>
    </source>
</evidence>
<evidence type="ECO:0000256" key="7">
    <source>
        <dbReference type="ARBA" id="ARBA00022777"/>
    </source>
</evidence>
<sequence>MAAFFIATITLILQHATRFVVASTLLEIQVEPGHEVVANPGANVTLACKVVGKVDQQTITLKWLFQNDIQGLCHFSSVDFIGTTAGPDIPEKRCNLTIGPMDKSSEGEYKCQFFDGKELISQTLSLIIDTNECDDTSTNNCEENAHCVDTVQGFECTCKDGYTLDKTSGNCKENNKKRDPDTNVAVVVSCVFAGLLLTVVIALAVYTVMRSKGNLGQANLTLNSIQDTAAVESTVAMLVSSYEERIAQASVASYESKIKQRESASKGTLLPGWALKWEILWSDLLLDNEVLGRGNFGEVRSGAVKISGRVTRAAIKMLKEQASSAEKDDFLHEFKTMSSIGYHSNIVWLLGACQHQGVLYVALEYLMHGDLRSYLRTARSQSDTDEDVLSAEQLVKFALDIAKGMEHLAKARVIHRDLAARNILVGEDLVAKVSDFGLSRGEDVYVQMSSKRVPLRWLAIESVRHNIYTTQSDVWSFGILLWEIATVGATPYPTISSESLPAKLKKGYRMPKPSNCDDHSYDLMRKCWDEDPEKRPTFTNLVATLSEMATNTDENSYLVMKSIKYVNLDAICPEFDDK</sequence>
<dbReference type="PROSITE" id="PS00109">
    <property type="entry name" value="PROTEIN_KINASE_TYR"/>
    <property type="match status" value="1"/>
</dbReference>
<keyword evidence="8 18" id="KW-0067">ATP-binding</keyword>
<dbReference type="SMART" id="SM00179">
    <property type="entry name" value="EGF_CA"/>
    <property type="match status" value="1"/>
</dbReference>
<dbReference type="PANTHER" id="PTHR24416">
    <property type="entry name" value="TYROSINE-PROTEIN KINASE RECEPTOR"/>
    <property type="match status" value="1"/>
</dbReference>
<dbReference type="InterPro" id="IPR050122">
    <property type="entry name" value="RTK"/>
</dbReference>
<dbReference type="SMART" id="SM00219">
    <property type="entry name" value="TyrKc"/>
    <property type="match status" value="1"/>
</dbReference>
<evidence type="ECO:0000259" key="26">
    <source>
        <dbReference type="PROSITE" id="PS50026"/>
    </source>
</evidence>
<feature type="signal peptide" evidence="24">
    <location>
        <begin position="1"/>
        <end position="22"/>
    </location>
</feature>
<evidence type="ECO:0000259" key="27">
    <source>
        <dbReference type="PROSITE" id="PS50835"/>
    </source>
</evidence>
<dbReference type="InterPro" id="IPR003599">
    <property type="entry name" value="Ig_sub"/>
</dbReference>
<dbReference type="InterPro" id="IPR001881">
    <property type="entry name" value="EGF-like_Ca-bd_dom"/>
</dbReference>
<dbReference type="InterPro" id="IPR018097">
    <property type="entry name" value="EGF_Ca-bd_CS"/>
</dbReference>
<evidence type="ECO:0000256" key="2">
    <source>
        <dbReference type="ARBA" id="ARBA00011902"/>
    </source>
</evidence>
<dbReference type="InterPro" id="IPR013783">
    <property type="entry name" value="Ig-like_fold"/>
</dbReference>
<dbReference type="Gene3D" id="2.60.40.10">
    <property type="entry name" value="Immunoglobulins"/>
    <property type="match status" value="1"/>
</dbReference>
<dbReference type="AlphaFoldDB" id="A0A8B7XVC1"/>
<evidence type="ECO:0000313" key="28">
    <source>
        <dbReference type="Proteomes" id="UP000694845"/>
    </source>
</evidence>
<evidence type="ECO:0000256" key="5">
    <source>
        <dbReference type="ARBA" id="ARBA00022729"/>
    </source>
</evidence>
<dbReference type="Gene3D" id="2.10.25.10">
    <property type="entry name" value="Laminin"/>
    <property type="match status" value="1"/>
</dbReference>
<dbReference type="CDD" id="cd00054">
    <property type="entry name" value="EGF_CA"/>
    <property type="match status" value="1"/>
</dbReference>
<evidence type="ECO:0000256" key="12">
    <source>
        <dbReference type="ARBA" id="ARBA00023157"/>
    </source>
</evidence>
<dbReference type="OMA" id="NECNDES"/>
<dbReference type="SUPFAM" id="SSF57196">
    <property type="entry name" value="EGF/Laminin"/>
    <property type="match status" value="1"/>
</dbReference>
<feature type="binding site" evidence="19">
    <location>
        <position position="435"/>
    </location>
    <ligand>
        <name>Mg(2+)</name>
        <dbReference type="ChEBI" id="CHEBI:18420"/>
    </ligand>
</feature>
<evidence type="ECO:0000256" key="17">
    <source>
        <dbReference type="PIRSR" id="PIRSR000615-1"/>
    </source>
</evidence>
<proteinExistence type="predicted"/>
<dbReference type="InterPro" id="IPR007110">
    <property type="entry name" value="Ig-like_dom"/>
</dbReference>
<keyword evidence="7" id="KW-0418">Kinase</keyword>
<dbReference type="InterPro" id="IPR036179">
    <property type="entry name" value="Ig-like_dom_sf"/>
</dbReference>
<dbReference type="InterPro" id="IPR000742">
    <property type="entry name" value="EGF"/>
</dbReference>
<comment type="catalytic activity">
    <reaction evidence="16">
        <text>L-tyrosyl-[protein] + ATP = O-phospho-L-tyrosyl-[protein] + ADP + H(+)</text>
        <dbReference type="Rhea" id="RHEA:10596"/>
        <dbReference type="Rhea" id="RHEA-COMP:10136"/>
        <dbReference type="Rhea" id="RHEA-COMP:20101"/>
        <dbReference type="ChEBI" id="CHEBI:15378"/>
        <dbReference type="ChEBI" id="CHEBI:30616"/>
        <dbReference type="ChEBI" id="CHEBI:46858"/>
        <dbReference type="ChEBI" id="CHEBI:61978"/>
        <dbReference type="ChEBI" id="CHEBI:456216"/>
        <dbReference type="EC" id="2.7.10.1"/>
    </reaction>
</comment>
<keyword evidence="14" id="KW-0325">Glycoprotein</keyword>
<keyword evidence="10 23" id="KW-0472">Membrane</keyword>
<keyword evidence="3" id="KW-0808">Transferase</keyword>
<keyword evidence="13" id="KW-0675">Receptor</keyword>
<keyword evidence="21" id="KW-0245">EGF-like domain</keyword>
<dbReference type="EC" id="2.7.10.1" evidence="2"/>
<dbReference type="FunFam" id="1.10.510.10:FF:000190">
    <property type="entry name" value="Proto-oncogene tyrosine-protein kinase receptor Ret"/>
    <property type="match status" value="1"/>
</dbReference>
<keyword evidence="5 24" id="KW-0732">Signal</keyword>